<dbReference type="AlphaFoldDB" id="A0A2S8AFB2"/>
<comment type="caution">
    <text evidence="2">The sequence shown here is derived from an EMBL/GenBank/DDBJ whole genome shotgun (WGS) entry which is preliminary data.</text>
</comment>
<sequence length="89" mass="9893">MHSTFKILFYIKKNAIKSNGKAPIMARITLNGEISQFSVKCEIDPAEWNLKAGKANGRSANAIKLNGLLDILYWVLPVRVSHTPLLISI</sequence>
<proteinExistence type="predicted"/>
<dbReference type="Pfam" id="PF17293">
    <property type="entry name" value="Arm-DNA-bind_5"/>
    <property type="match status" value="1"/>
</dbReference>
<protein>
    <recommendedName>
        <fullName evidence="1">Arm DNA-binding domain-containing protein</fullName>
    </recommendedName>
</protein>
<dbReference type="EMBL" id="PSZM01000024">
    <property type="protein sequence ID" value="PQL94246.1"/>
    <property type="molecule type" value="Genomic_DNA"/>
</dbReference>
<dbReference type="InterPro" id="IPR035386">
    <property type="entry name" value="Arm-DNA-bind_5"/>
</dbReference>
<evidence type="ECO:0000313" key="3">
    <source>
        <dbReference type="Proteomes" id="UP000238042"/>
    </source>
</evidence>
<accession>A0A2S8AFB2</accession>
<dbReference type="OrthoDB" id="1098628at2"/>
<reference evidence="2 3" key="1">
    <citation type="submission" date="2018-02" db="EMBL/GenBank/DDBJ databases">
        <title>Genome sequences of Apibacter spp., gut symbionts of Asian honey bees.</title>
        <authorList>
            <person name="Kwong W.K."/>
            <person name="Steele M.I."/>
            <person name="Moran N.A."/>
        </authorList>
    </citation>
    <scope>NUCLEOTIDE SEQUENCE [LARGE SCALE GENOMIC DNA]</scope>
    <source>
        <strain evidence="3">wkB301</strain>
    </source>
</reference>
<evidence type="ECO:0000313" key="2">
    <source>
        <dbReference type="EMBL" id="PQL94246.1"/>
    </source>
</evidence>
<keyword evidence="3" id="KW-1185">Reference proteome</keyword>
<organism evidence="2 3">
    <name type="scientific">Apibacter adventoris</name>
    <dbReference type="NCBI Taxonomy" id="1679466"/>
    <lineage>
        <taxon>Bacteria</taxon>
        <taxon>Pseudomonadati</taxon>
        <taxon>Bacteroidota</taxon>
        <taxon>Flavobacteriia</taxon>
        <taxon>Flavobacteriales</taxon>
        <taxon>Weeksellaceae</taxon>
        <taxon>Apibacter</taxon>
    </lineage>
</organism>
<evidence type="ECO:0000259" key="1">
    <source>
        <dbReference type="Pfam" id="PF17293"/>
    </source>
</evidence>
<gene>
    <name evidence="2" type="ORF">C4S77_03535</name>
</gene>
<feature type="domain" description="Arm DNA-binding" evidence="1">
    <location>
        <begin position="9"/>
        <end position="70"/>
    </location>
</feature>
<name>A0A2S8AFB2_9FLAO</name>
<dbReference type="Proteomes" id="UP000238042">
    <property type="component" value="Unassembled WGS sequence"/>
</dbReference>